<organism evidence="2 3">
    <name type="scientific">Paenibacillus gyeongsangnamensis</name>
    <dbReference type="NCBI Taxonomy" id="3388067"/>
    <lineage>
        <taxon>Bacteria</taxon>
        <taxon>Bacillati</taxon>
        <taxon>Bacillota</taxon>
        <taxon>Bacilli</taxon>
        <taxon>Bacillales</taxon>
        <taxon>Paenibacillaceae</taxon>
        <taxon>Paenibacillus</taxon>
    </lineage>
</organism>
<dbReference type="EMBL" id="JAQAGZ010000027">
    <property type="protein sequence ID" value="MCZ8516793.1"/>
    <property type="molecule type" value="Genomic_DNA"/>
</dbReference>
<keyword evidence="1" id="KW-0472">Membrane</keyword>
<evidence type="ECO:0000313" key="3">
    <source>
        <dbReference type="Proteomes" id="UP001527882"/>
    </source>
</evidence>
<feature type="transmembrane region" description="Helical" evidence="1">
    <location>
        <begin position="28"/>
        <end position="46"/>
    </location>
</feature>
<keyword evidence="1" id="KW-0812">Transmembrane</keyword>
<feature type="transmembrane region" description="Helical" evidence="1">
    <location>
        <begin position="52"/>
        <end position="74"/>
    </location>
</feature>
<dbReference type="Proteomes" id="UP001527882">
    <property type="component" value="Unassembled WGS sequence"/>
</dbReference>
<keyword evidence="3" id="KW-1185">Reference proteome</keyword>
<accession>A0ABT4QIW4</accession>
<evidence type="ECO:0000256" key="1">
    <source>
        <dbReference type="SAM" id="Phobius"/>
    </source>
</evidence>
<comment type="caution">
    <text evidence="2">The sequence shown here is derived from an EMBL/GenBank/DDBJ whole genome shotgun (WGS) entry which is preliminary data.</text>
</comment>
<dbReference type="RefSeq" id="WP_269885329.1">
    <property type="nucleotide sequence ID" value="NZ_JAQAGZ010000027.1"/>
</dbReference>
<gene>
    <name evidence="2" type="ORF">O9H85_31400</name>
</gene>
<reference evidence="2 3" key="1">
    <citation type="submission" date="2022-12" db="EMBL/GenBank/DDBJ databases">
        <title>Draft genome sequence of Paenibacillus sp. dW9.</title>
        <authorList>
            <person name="Choi E.-W."/>
            <person name="Kim D.-U."/>
        </authorList>
    </citation>
    <scope>NUCLEOTIDE SEQUENCE [LARGE SCALE GENOMIC DNA]</scope>
    <source>
        <strain evidence="3">dW9</strain>
    </source>
</reference>
<name>A0ABT4QIW4_9BACL</name>
<keyword evidence="1" id="KW-1133">Transmembrane helix</keyword>
<protein>
    <submittedName>
        <fullName evidence="2">Uncharacterized protein</fullName>
    </submittedName>
</protein>
<evidence type="ECO:0000313" key="2">
    <source>
        <dbReference type="EMBL" id="MCZ8516793.1"/>
    </source>
</evidence>
<feature type="transmembrane region" description="Helical" evidence="1">
    <location>
        <begin position="6"/>
        <end position="21"/>
    </location>
</feature>
<sequence>MTHLIHIVIGVIAAVFIWKLIKVTFKSIFWIILFGIIAMLVFPKALVFIGGLGFLFVGFLVTLIVLGIAGLFFFERDEF</sequence>
<proteinExistence type="predicted"/>